<evidence type="ECO:0000259" key="2">
    <source>
        <dbReference type="SMART" id="SM00355"/>
    </source>
</evidence>
<feature type="region of interest" description="Disordered" evidence="1">
    <location>
        <begin position="442"/>
        <end position="464"/>
    </location>
</feature>
<dbReference type="PANTHER" id="PTHR46179">
    <property type="entry name" value="ZINC FINGER PROTEIN"/>
    <property type="match status" value="1"/>
</dbReference>
<dbReference type="GO" id="GO:0005634">
    <property type="term" value="C:nucleus"/>
    <property type="evidence" value="ECO:0007669"/>
    <property type="project" value="TreeGrafter"/>
</dbReference>
<dbReference type="EMBL" id="CP099418">
    <property type="protein sequence ID" value="USW47537.1"/>
    <property type="molecule type" value="Genomic_DNA"/>
</dbReference>
<evidence type="ECO:0000256" key="1">
    <source>
        <dbReference type="SAM" id="MobiDB-lite"/>
    </source>
</evidence>
<feature type="region of interest" description="Disordered" evidence="1">
    <location>
        <begin position="184"/>
        <end position="247"/>
    </location>
</feature>
<dbReference type="Proteomes" id="UP001056384">
    <property type="component" value="Chromosome 1"/>
</dbReference>
<dbReference type="InterPro" id="IPR051061">
    <property type="entry name" value="Zinc_finger_trans_reg"/>
</dbReference>
<organism evidence="3 4">
    <name type="scientific">Septoria linicola</name>
    <dbReference type="NCBI Taxonomy" id="215465"/>
    <lineage>
        <taxon>Eukaryota</taxon>
        <taxon>Fungi</taxon>
        <taxon>Dikarya</taxon>
        <taxon>Ascomycota</taxon>
        <taxon>Pezizomycotina</taxon>
        <taxon>Dothideomycetes</taxon>
        <taxon>Dothideomycetidae</taxon>
        <taxon>Mycosphaerellales</taxon>
        <taxon>Mycosphaerellaceae</taxon>
        <taxon>Septoria</taxon>
    </lineage>
</organism>
<feature type="compositionally biased region" description="Low complexity" evidence="1">
    <location>
        <begin position="199"/>
        <end position="211"/>
    </location>
</feature>
<accession>A0A9Q9EFD2</accession>
<protein>
    <submittedName>
        <fullName evidence="3">Zinc finger C2H2-type</fullName>
    </submittedName>
</protein>
<reference evidence="3" key="1">
    <citation type="submission" date="2022-06" db="EMBL/GenBank/DDBJ databases">
        <title>Complete genome sequences of two strains of the flax pathogen Septoria linicola.</title>
        <authorList>
            <person name="Lapalu N."/>
            <person name="Simon A."/>
            <person name="Demenou B."/>
            <person name="Paumier D."/>
            <person name="Guillot M.-P."/>
            <person name="Gout L."/>
            <person name="Valade R."/>
        </authorList>
    </citation>
    <scope>NUCLEOTIDE SEQUENCE</scope>
    <source>
        <strain evidence="3">SE15195</strain>
    </source>
</reference>
<name>A0A9Q9EFD2_9PEZI</name>
<evidence type="ECO:0000313" key="4">
    <source>
        <dbReference type="Proteomes" id="UP001056384"/>
    </source>
</evidence>
<feature type="domain" description="C2H2-type" evidence="2">
    <location>
        <begin position="401"/>
        <end position="426"/>
    </location>
</feature>
<feature type="region of interest" description="Disordered" evidence="1">
    <location>
        <begin position="260"/>
        <end position="316"/>
    </location>
</feature>
<dbReference type="SMART" id="SM00355">
    <property type="entry name" value="ZnF_C2H2"/>
    <property type="match status" value="3"/>
</dbReference>
<keyword evidence="4" id="KW-1185">Reference proteome</keyword>
<dbReference type="SUPFAM" id="SSF57667">
    <property type="entry name" value="beta-beta-alpha zinc fingers"/>
    <property type="match status" value="1"/>
</dbReference>
<feature type="compositionally biased region" description="Low complexity" evidence="1">
    <location>
        <begin position="280"/>
        <end position="304"/>
    </location>
</feature>
<proteinExistence type="predicted"/>
<dbReference type="PANTHER" id="PTHR46179:SF19">
    <property type="entry name" value="C2H2 FINGER DOMAIN TRANSCRIPTION FACTOR (EUROFUNG)-RELATED"/>
    <property type="match status" value="1"/>
</dbReference>
<feature type="domain" description="C2H2-type" evidence="2">
    <location>
        <begin position="367"/>
        <end position="396"/>
    </location>
</feature>
<dbReference type="AlphaFoldDB" id="A0A9Q9EFD2"/>
<feature type="domain" description="C2H2-type" evidence="2">
    <location>
        <begin position="336"/>
        <end position="361"/>
    </location>
</feature>
<feature type="region of interest" description="Disordered" evidence="1">
    <location>
        <begin position="1"/>
        <end position="134"/>
    </location>
</feature>
<dbReference type="InterPro" id="IPR013087">
    <property type="entry name" value="Znf_C2H2_type"/>
</dbReference>
<gene>
    <name evidence="3" type="ORF">Slin15195_G008560</name>
</gene>
<sequence>MAERSSTAFPGRPSIVKAGPDSPEDFGGQPDSTGKHNGDVSANLKATAAAAMQESDRTNQPHSETTNLVERTRVDSAQNSADSIPQLPPARRPQNDDGKPSQFIVPPPQDELQGRASRDSIANSPTLRKHAIPIEEGIANTLPVVPASPKREATASSPTAQSLPSFRQLTGQLGQLTELADAATQQDSRMPAAAHHHSQSFSSTTSQSPLLPFFPPYLSGGQTSPTAYHPPGPRSPPSMIAESNHYGSPKQFATTAYYTDRRRSSTITETAPPTIPSLPTNSSSGESHGHTSSSTDGYSTTHTTPIDGSGPVPTEGIQRPILPPPPGMTVVPLGGFKCDYPGCTAMPFQTQYLLSSHRNVHSQNRPHYCPVKDCPRSEGGKGFKRKNEMIRHGLVHNSPGYICPFCPDRDHRYPRPDNLQRHVRVHHVDRDRDDPILREVLAQRQEGAGKQRRRRTQSSAPDQG</sequence>
<feature type="compositionally biased region" description="Polar residues" evidence="1">
    <location>
        <begin position="60"/>
        <end position="83"/>
    </location>
</feature>
<dbReference type="OrthoDB" id="6077919at2759"/>
<dbReference type="InterPro" id="IPR036236">
    <property type="entry name" value="Znf_C2H2_sf"/>
</dbReference>
<dbReference type="Gene3D" id="3.30.160.60">
    <property type="entry name" value="Classic Zinc Finger"/>
    <property type="match status" value="1"/>
</dbReference>
<dbReference type="GO" id="GO:0006357">
    <property type="term" value="P:regulation of transcription by RNA polymerase II"/>
    <property type="evidence" value="ECO:0007669"/>
    <property type="project" value="TreeGrafter"/>
</dbReference>
<evidence type="ECO:0000313" key="3">
    <source>
        <dbReference type="EMBL" id="USW47537.1"/>
    </source>
</evidence>